<evidence type="ECO:0000313" key="7">
    <source>
        <dbReference type="Proteomes" id="UP000094526"/>
    </source>
</evidence>
<dbReference type="EMBL" id="LGRB01000010">
    <property type="protein sequence ID" value="OCT49939.1"/>
    <property type="molecule type" value="Genomic_DNA"/>
</dbReference>
<comment type="subcellular location">
    <subcellularLocation>
        <location evidence="1">Membrane</location>
        <topology evidence="1">Multi-pass membrane protein</topology>
    </subcellularLocation>
</comment>
<dbReference type="VEuPathDB" id="FungiDB:G647_08854"/>
<keyword evidence="7" id="KW-1185">Reference proteome</keyword>
<reference evidence="7" key="1">
    <citation type="submission" date="2015-07" db="EMBL/GenBank/DDBJ databases">
        <authorList>
            <person name="Teixeira M.M."/>
            <person name="Souza R.C."/>
            <person name="Almeida L.G."/>
            <person name="Vicente V.A."/>
            <person name="de Hoog S."/>
            <person name="Bocca A.L."/>
            <person name="de Almeida S.R."/>
            <person name="Vasconcelos A.T."/>
            <person name="Felipe M.S."/>
        </authorList>
    </citation>
    <scope>NUCLEOTIDE SEQUENCE [LARGE SCALE GENOMIC DNA]</scope>
    <source>
        <strain evidence="7">KSF</strain>
    </source>
</reference>
<feature type="transmembrane region" description="Helical" evidence="5">
    <location>
        <begin position="150"/>
        <end position="172"/>
    </location>
</feature>
<dbReference type="Pfam" id="PF04479">
    <property type="entry name" value="RTA1"/>
    <property type="match status" value="1"/>
</dbReference>
<evidence type="ECO:0000313" key="6">
    <source>
        <dbReference type="EMBL" id="OCT49939.1"/>
    </source>
</evidence>
<keyword evidence="4 5" id="KW-0472">Membrane</keyword>
<dbReference type="OrthoDB" id="4521223at2759"/>
<keyword evidence="3 5" id="KW-1133">Transmembrane helix</keyword>
<evidence type="ECO:0000256" key="1">
    <source>
        <dbReference type="ARBA" id="ARBA00004141"/>
    </source>
</evidence>
<name>A0A1C1CN71_9EURO</name>
<gene>
    <name evidence="6" type="ORF">CLCR_07294</name>
</gene>
<proteinExistence type="predicted"/>
<dbReference type="VEuPathDB" id="FungiDB:CLCR_07294"/>
<feature type="transmembrane region" description="Helical" evidence="5">
    <location>
        <begin position="266"/>
        <end position="289"/>
    </location>
</feature>
<sequence length="324" mass="35586">MSVSRLPDETLVYTSPSGVVYFASGDNANCTVSACPIELSVYGYRPSIAASSTLIALYAICMGIQAVLGFRYKKWGFMSAMLLGCLDEILGYVGRILYWQNPWGGAGFIMQIVLITIGPVFFSAAIYVLLAQIVEYICVKHSRFPPKYFYWIFIPCDILSLILQAVGGAMSSTSNGRSQTGVDIALAGLILQVITLVAFAGLCVDYAVRSRSVWMAARWPQRFMLFCAFLTAATVLILLRCCYRVYELSEGYSRDSEALRDQPLFIALESVMVVLAAYCLIIAHPGLVFKTGDEHLASEEWIAEKGLKTESNSSGPSPNEVTRV</sequence>
<evidence type="ECO:0000256" key="4">
    <source>
        <dbReference type="ARBA" id="ARBA00023136"/>
    </source>
</evidence>
<dbReference type="AlphaFoldDB" id="A0A1C1CN71"/>
<accession>A0A1C1CN71</accession>
<keyword evidence="2 5" id="KW-0812">Transmembrane</keyword>
<feature type="transmembrane region" description="Helical" evidence="5">
    <location>
        <begin position="106"/>
        <end position="130"/>
    </location>
</feature>
<dbReference type="Proteomes" id="UP000094526">
    <property type="component" value="Unassembled WGS sequence"/>
</dbReference>
<feature type="transmembrane region" description="Helical" evidence="5">
    <location>
        <begin position="184"/>
        <end position="204"/>
    </location>
</feature>
<protein>
    <submittedName>
        <fullName evidence="6">Parasitic phase-specific protein PSP-1</fullName>
    </submittedName>
</protein>
<dbReference type="PANTHER" id="PTHR31465">
    <property type="entry name" value="PROTEIN RTA1-RELATED"/>
    <property type="match status" value="1"/>
</dbReference>
<evidence type="ECO:0000256" key="5">
    <source>
        <dbReference type="SAM" id="Phobius"/>
    </source>
</evidence>
<evidence type="ECO:0000256" key="2">
    <source>
        <dbReference type="ARBA" id="ARBA00022692"/>
    </source>
</evidence>
<dbReference type="GO" id="GO:0000324">
    <property type="term" value="C:fungal-type vacuole"/>
    <property type="evidence" value="ECO:0007669"/>
    <property type="project" value="TreeGrafter"/>
</dbReference>
<evidence type="ECO:0000256" key="3">
    <source>
        <dbReference type="ARBA" id="ARBA00022989"/>
    </source>
</evidence>
<dbReference type="InterPro" id="IPR007568">
    <property type="entry name" value="RTA1"/>
</dbReference>
<feature type="transmembrane region" description="Helical" evidence="5">
    <location>
        <begin position="225"/>
        <end position="246"/>
    </location>
</feature>
<dbReference type="GO" id="GO:0005886">
    <property type="term" value="C:plasma membrane"/>
    <property type="evidence" value="ECO:0007669"/>
    <property type="project" value="TreeGrafter"/>
</dbReference>
<feature type="transmembrane region" description="Helical" evidence="5">
    <location>
        <begin position="75"/>
        <end position="94"/>
    </location>
</feature>
<feature type="transmembrane region" description="Helical" evidence="5">
    <location>
        <begin position="48"/>
        <end position="68"/>
    </location>
</feature>
<comment type="caution">
    <text evidence="6">The sequence shown here is derived from an EMBL/GenBank/DDBJ whole genome shotgun (WGS) entry which is preliminary data.</text>
</comment>
<dbReference type="PANTHER" id="PTHR31465:SF7">
    <property type="entry name" value="SPHINGOID LONG-CHAIN BASE TRANSPORTER RSB1"/>
    <property type="match status" value="1"/>
</dbReference>
<dbReference type="eggNOG" id="ENOG502SM17">
    <property type="taxonomic scope" value="Eukaryota"/>
</dbReference>
<dbReference type="STRING" id="86049.A0A1C1CN71"/>
<organism evidence="6 7">
    <name type="scientific">Cladophialophora carrionii</name>
    <dbReference type="NCBI Taxonomy" id="86049"/>
    <lineage>
        <taxon>Eukaryota</taxon>
        <taxon>Fungi</taxon>
        <taxon>Dikarya</taxon>
        <taxon>Ascomycota</taxon>
        <taxon>Pezizomycotina</taxon>
        <taxon>Eurotiomycetes</taxon>
        <taxon>Chaetothyriomycetidae</taxon>
        <taxon>Chaetothyriales</taxon>
        <taxon>Herpotrichiellaceae</taxon>
        <taxon>Cladophialophora</taxon>
    </lineage>
</organism>